<dbReference type="EMBL" id="CAWUPB010001184">
    <property type="protein sequence ID" value="CAK7350146.1"/>
    <property type="molecule type" value="Genomic_DNA"/>
</dbReference>
<organism evidence="1 2">
    <name type="scientific">Dovyalis caffra</name>
    <dbReference type="NCBI Taxonomy" id="77055"/>
    <lineage>
        <taxon>Eukaryota</taxon>
        <taxon>Viridiplantae</taxon>
        <taxon>Streptophyta</taxon>
        <taxon>Embryophyta</taxon>
        <taxon>Tracheophyta</taxon>
        <taxon>Spermatophyta</taxon>
        <taxon>Magnoliopsida</taxon>
        <taxon>eudicotyledons</taxon>
        <taxon>Gunneridae</taxon>
        <taxon>Pentapetalae</taxon>
        <taxon>rosids</taxon>
        <taxon>fabids</taxon>
        <taxon>Malpighiales</taxon>
        <taxon>Salicaceae</taxon>
        <taxon>Flacourtieae</taxon>
        <taxon>Dovyalis</taxon>
    </lineage>
</organism>
<dbReference type="AlphaFoldDB" id="A0AAV1SIC6"/>
<name>A0AAV1SIC6_9ROSI</name>
<proteinExistence type="predicted"/>
<dbReference type="Proteomes" id="UP001314170">
    <property type="component" value="Unassembled WGS sequence"/>
</dbReference>
<comment type="caution">
    <text evidence="1">The sequence shown here is derived from an EMBL/GenBank/DDBJ whole genome shotgun (WGS) entry which is preliminary data.</text>
</comment>
<evidence type="ECO:0000313" key="1">
    <source>
        <dbReference type="EMBL" id="CAK7350146.1"/>
    </source>
</evidence>
<gene>
    <name evidence="1" type="ORF">DCAF_LOCUS22872</name>
</gene>
<evidence type="ECO:0000313" key="2">
    <source>
        <dbReference type="Proteomes" id="UP001314170"/>
    </source>
</evidence>
<keyword evidence="2" id="KW-1185">Reference proteome</keyword>
<protein>
    <submittedName>
        <fullName evidence="1">Uncharacterized protein</fullName>
    </submittedName>
</protein>
<sequence length="86" mass="9427">MGERERSTGACSVLYVGDILRRSRCASIKSYHKAPGARGVGEKDREGMKVVGLWAMEARCVASRLLVKRRRLGREGSSAGYGRIEA</sequence>
<reference evidence="1 2" key="1">
    <citation type="submission" date="2024-01" db="EMBL/GenBank/DDBJ databases">
        <authorList>
            <person name="Waweru B."/>
        </authorList>
    </citation>
    <scope>NUCLEOTIDE SEQUENCE [LARGE SCALE GENOMIC DNA]</scope>
</reference>
<accession>A0AAV1SIC6</accession>